<feature type="compositionally biased region" description="Polar residues" evidence="1">
    <location>
        <begin position="159"/>
        <end position="184"/>
    </location>
</feature>
<dbReference type="SMART" id="SM00318">
    <property type="entry name" value="SNc"/>
    <property type="match status" value="1"/>
</dbReference>
<comment type="caution">
    <text evidence="4">The sequence shown here is derived from an EMBL/GenBank/DDBJ whole genome shotgun (WGS) entry which is preliminary data.</text>
</comment>
<evidence type="ECO:0000256" key="1">
    <source>
        <dbReference type="SAM" id="MobiDB-lite"/>
    </source>
</evidence>
<keyword evidence="2" id="KW-0732">Signal</keyword>
<name>A0ABQ1KNS1_9RHOB</name>
<evidence type="ECO:0000313" key="4">
    <source>
        <dbReference type="EMBL" id="GGC02144.1"/>
    </source>
</evidence>
<evidence type="ECO:0000259" key="3">
    <source>
        <dbReference type="PROSITE" id="PS50830"/>
    </source>
</evidence>
<dbReference type="EMBL" id="BMFC01000003">
    <property type="protein sequence ID" value="GGC02144.1"/>
    <property type="molecule type" value="Genomic_DNA"/>
</dbReference>
<dbReference type="Pfam" id="PF00565">
    <property type="entry name" value="SNase"/>
    <property type="match status" value="1"/>
</dbReference>
<sequence>MLRISLLAAAFALASVTHAGPDGTIRVVDGDTFKVGDTTVRLHAIDAPETDQMCGDANSPAWACGAWVRDKAREMFEGRHALCSATDTDRYGRTVAKCAVDGQDVGERLVSDGLAFAYRQYGMDYDLTEKAAAVNARGLHGTGVMSPAAFRSAQRAQERPTQTASETGAKTVTVNRGTPQTRTLVPNAVNPNCKIKGNISISSGERIYHVPGQDYYAKTRISLQKGERWFCTETEARTAGWRKARN</sequence>
<evidence type="ECO:0000256" key="2">
    <source>
        <dbReference type="SAM" id="SignalP"/>
    </source>
</evidence>
<proteinExistence type="predicted"/>
<gene>
    <name evidence="4" type="ORF">GCM10011363_18390</name>
</gene>
<feature type="signal peptide" evidence="2">
    <location>
        <begin position="1"/>
        <end position="19"/>
    </location>
</feature>
<evidence type="ECO:0000313" key="5">
    <source>
        <dbReference type="Proteomes" id="UP000645462"/>
    </source>
</evidence>
<feature type="domain" description="TNase-like" evidence="3">
    <location>
        <begin position="26"/>
        <end position="166"/>
    </location>
</feature>
<protein>
    <submittedName>
        <fullName evidence="4">Nuclease</fullName>
    </submittedName>
</protein>
<dbReference type="PROSITE" id="PS50830">
    <property type="entry name" value="TNASE_3"/>
    <property type="match status" value="1"/>
</dbReference>
<dbReference type="InterPro" id="IPR016071">
    <property type="entry name" value="Staphylococal_nuclease_OB-fold"/>
</dbReference>
<dbReference type="RefSeq" id="WP_188481723.1">
    <property type="nucleotide sequence ID" value="NZ_BMFC01000003.1"/>
</dbReference>
<dbReference type="Proteomes" id="UP000645462">
    <property type="component" value="Unassembled WGS sequence"/>
</dbReference>
<reference evidence="5" key="1">
    <citation type="journal article" date="2019" name="Int. J. Syst. Evol. Microbiol.">
        <title>The Global Catalogue of Microorganisms (GCM) 10K type strain sequencing project: providing services to taxonomists for standard genome sequencing and annotation.</title>
        <authorList>
            <consortium name="The Broad Institute Genomics Platform"/>
            <consortium name="The Broad Institute Genome Sequencing Center for Infectious Disease"/>
            <person name="Wu L."/>
            <person name="Ma J."/>
        </authorList>
    </citation>
    <scope>NUCLEOTIDE SEQUENCE [LARGE SCALE GENOMIC DNA]</scope>
    <source>
        <strain evidence="5">CGMCC 1.12478</strain>
    </source>
</reference>
<dbReference type="InterPro" id="IPR035437">
    <property type="entry name" value="SNase_OB-fold_sf"/>
</dbReference>
<dbReference type="Gene3D" id="2.40.50.90">
    <property type="match status" value="1"/>
</dbReference>
<accession>A0ABQ1KNS1</accession>
<keyword evidence="5" id="KW-1185">Reference proteome</keyword>
<feature type="chain" id="PRO_5046101900" evidence="2">
    <location>
        <begin position="20"/>
        <end position="246"/>
    </location>
</feature>
<dbReference type="SUPFAM" id="SSF50199">
    <property type="entry name" value="Staphylococcal nuclease"/>
    <property type="match status" value="1"/>
</dbReference>
<organism evidence="4 5">
    <name type="scientific">Marivita lacus</name>
    <dbReference type="NCBI Taxonomy" id="1323742"/>
    <lineage>
        <taxon>Bacteria</taxon>
        <taxon>Pseudomonadati</taxon>
        <taxon>Pseudomonadota</taxon>
        <taxon>Alphaproteobacteria</taxon>
        <taxon>Rhodobacterales</taxon>
        <taxon>Roseobacteraceae</taxon>
        <taxon>Marivita</taxon>
    </lineage>
</organism>
<feature type="region of interest" description="Disordered" evidence="1">
    <location>
        <begin position="154"/>
        <end position="189"/>
    </location>
</feature>